<evidence type="ECO:0000256" key="4">
    <source>
        <dbReference type="ARBA" id="ARBA00022692"/>
    </source>
</evidence>
<dbReference type="InterPro" id="IPR031155">
    <property type="entry name" value="DUR"/>
</dbReference>
<feature type="transmembrane region" description="Helical" evidence="8">
    <location>
        <begin position="120"/>
        <end position="138"/>
    </location>
</feature>
<accession>A0A8J7W2W8</accession>
<feature type="transmembrane region" description="Helical" evidence="8">
    <location>
        <begin position="324"/>
        <end position="357"/>
    </location>
</feature>
<feature type="transmembrane region" description="Helical" evidence="8">
    <location>
        <begin position="407"/>
        <end position="426"/>
    </location>
</feature>
<dbReference type="AlphaFoldDB" id="A0A8J7W2W8"/>
<feature type="transmembrane region" description="Helical" evidence="8">
    <location>
        <begin position="79"/>
        <end position="99"/>
    </location>
</feature>
<dbReference type="PROSITE" id="PS50283">
    <property type="entry name" value="NA_SOLUT_SYMP_3"/>
    <property type="match status" value="1"/>
</dbReference>
<dbReference type="InterPro" id="IPR001734">
    <property type="entry name" value="Na/solute_symporter"/>
</dbReference>
<proteinExistence type="inferred from homology"/>
<keyword evidence="3" id="KW-0813">Transport</keyword>
<reference evidence="9" key="1">
    <citation type="submission" date="2021-04" db="EMBL/GenBank/DDBJ databases">
        <title>Sinoanaerobacter chloroacetimidivorans sp. nov., an obligate anaerobic bacterium isolated from anaerobic sludge.</title>
        <authorList>
            <person name="Bao Y."/>
        </authorList>
    </citation>
    <scope>NUCLEOTIDE SEQUENCE</scope>
    <source>
        <strain evidence="9">BAD-6</strain>
    </source>
</reference>
<evidence type="ECO:0000256" key="7">
    <source>
        <dbReference type="RuleBase" id="RU362091"/>
    </source>
</evidence>
<feature type="transmembrane region" description="Helical" evidence="8">
    <location>
        <begin position="46"/>
        <end position="67"/>
    </location>
</feature>
<sequence length="504" mass="54448">MVSSYLGYFILFGFAVIFIGISMAVAKKFPIEGVDDFVVAGRSIPYALIAASVMVSWVWTTTIMGAAEAGMWFGVSGGFNYSWGACIPFFVFIPLVLHLRRTMPKATTFTEFVEQRYGRTVSKIFFVFGIGVILYVFTEQGVGIGIAFNHIFGIPYALAAFIPVMIVTVYIAKAGLRGSIFNDVIQFFIISLVLLVTVPLVLKTLGIDGLYNGMLDVTNNPDNINYNPEALSMTSAAGLRYGVTAVVIAMGQVLLDQGYYSKAISTVSRKSLLRAYIIGTLFAWAPIPILSGNVFGVSTLALGVGPGNGIELTSEAAPYIMKLIYGGGVGSIMFVLMIFMAGMTTGGNCLAGAQALFTVDFYKKYVNKEASEKQQMSFGVKITIALGLLVGIAAILLEGVSLLKLDIFSGIIFAAPTSAFLAGMYWKKTSPQVAVSSIFIGLIAGLCAWFLIPNDDINWFIGNMLSLFVPAVVVIVGSLGQKYEFDFNQLRTYTPNHKVEVSEE</sequence>
<gene>
    <name evidence="9" type="ORF">KCX82_18580</name>
</gene>
<comment type="subcellular location">
    <subcellularLocation>
        <location evidence="1">Membrane</location>
        <topology evidence="1">Multi-pass membrane protein</topology>
    </subcellularLocation>
</comment>
<evidence type="ECO:0000256" key="8">
    <source>
        <dbReference type="SAM" id="Phobius"/>
    </source>
</evidence>
<dbReference type="EMBL" id="JAGSND010000018">
    <property type="protein sequence ID" value="MBR0599894.1"/>
    <property type="molecule type" value="Genomic_DNA"/>
</dbReference>
<evidence type="ECO:0000313" key="9">
    <source>
        <dbReference type="EMBL" id="MBR0599894.1"/>
    </source>
</evidence>
<dbReference type="PANTHER" id="PTHR46154">
    <property type="match status" value="1"/>
</dbReference>
<evidence type="ECO:0000256" key="6">
    <source>
        <dbReference type="ARBA" id="ARBA00023136"/>
    </source>
</evidence>
<dbReference type="Gene3D" id="1.20.1730.10">
    <property type="entry name" value="Sodium/glucose cotransporter"/>
    <property type="match status" value="1"/>
</dbReference>
<evidence type="ECO:0000256" key="1">
    <source>
        <dbReference type="ARBA" id="ARBA00004141"/>
    </source>
</evidence>
<feature type="transmembrane region" description="Helical" evidence="8">
    <location>
        <begin position="238"/>
        <end position="255"/>
    </location>
</feature>
<evidence type="ECO:0008006" key="11">
    <source>
        <dbReference type="Google" id="ProtNLM"/>
    </source>
</evidence>
<evidence type="ECO:0000256" key="2">
    <source>
        <dbReference type="ARBA" id="ARBA00006434"/>
    </source>
</evidence>
<evidence type="ECO:0000256" key="5">
    <source>
        <dbReference type="ARBA" id="ARBA00022989"/>
    </source>
</evidence>
<evidence type="ECO:0000313" key="10">
    <source>
        <dbReference type="Proteomes" id="UP000675664"/>
    </source>
</evidence>
<dbReference type="Pfam" id="PF00474">
    <property type="entry name" value="SSF"/>
    <property type="match status" value="1"/>
</dbReference>
<keyword evidence="10" id="KW-1185">Reference proteome</keyword>
<feature type="transmembrane region" description="Helical" evidence="8">
    <location>
        <begin position="184"/>
        <end position="202"/>
    </location>
</feature>
<dbReference type="InterPro" id="IPR038377">
    <property type="entry name" value="Na/Glc_symporter_sf"/>
</dbReference>
<feature type="transmembrane region" description="Helical" evidence="8">
    <location>
        <begin position="433"/>
        <end position="452"/>
    </location>
</feature>
<keyword evidence="6 8" id="KW-0472">Membrane</keyword>
<comment type="similarity">
    <text evidence="2 7">Belongs to the sodium:solute symporter (SSF) (TC 2.A.21) family.</text>
</comment>
<feature type="transmembrane region" description="Helical" evidence="8">
    <location>
        <begin position="276"/>
        <end position="304"/>
    </location>
</feature>
<dbReference type="GO" id="GO:0005886">
    <property type="term" value="C:plasma membrane"/>
    <property type="evidence" value="ECO:0007669"/>
    <property type="project" value="TreeGrafter"/>
</dbReference>
<keyword evidence="5 8" id="KW-1133">Transmembrane helix</keyword>
<name>A0A8J7W2W8_9FIRM</name>
<dbReference type="PANTHER" id="PTHR46154:SF4">
    <property type="entry name" value="UREA ACTIVE TRANSPORTER"/>
    <property type="match status" value="1"/>
</dbReference>
<feature type="transmembrane region" description="Helical" evidence="8">
    <location>
        <begin position="378"/>
        <end position="401"/>
    </location>
</feature>
<feature type="transmembrane region" description="Helical" evidence="8">
    <location>
        <begin position="150"/>
        <end position="172"/>
    </location>
</feature>
<dbReference type="Proteomes" id="UP000675664">
    <property type="component" value="Unassembled WGS sequence"/>
</dbReference>
<evidence type="ECO:0000256" key="3">
    <source>
        <dbReference type="ARBA" id="ARBA00022448"/>
    </source>
</evidence>
<dbReference type="RefSeq" id="WP_227020023.1">
    <property type="nucleotide sequence ID" value="NZ_JAGSND010000018.1"/>
</dbReference>
<feature type="transmembrane region" description="Helical" evidence="8">
    <location>
        <begin position="458"/>
        <end position="479"/>
    </location>
</feature>
<keyword evidence="4 8" id="KW-0812">Transmembrane</keyword>
<comment type="caution">
    <text evidence="9">The sequence shown here is derived from an EMBL/GenBank/DDBJ whole genome shotgun (WGS) entry which is preliminary data.</text>
</comment>
<reference evidence="9" key="2">
    <citation type="submission" date="2021-04" db="EMBL/GenBank/DDBJ databases">
        <authorList>
            <person name="Liu J."/>
        </authorList>
    </citation>
    <scope>NUCLEOTIDE SEQUENCE</scope>
    <source>
        <strain evidence="9">BAD-6</strain>
    </source>
</reference>
<organism evidence="9 10">
    <name type="scientific">Sinanaerobacter chloroacetimidivorans</name>
    <dbReference type="NCBI Taxonomy" id="2818044"/>
    <lineage>
        <taxon>Bacteria</taxon>
        <taxon>Bacillati</taxon>
        <taxon>Bacillota</taxon>
        <taxon>Clostridia</taxon>
        <taxon>Peptostreptococcales</taxon>
        <taxon>Anaerovoracaceae</taxon>
        <taxon>Sinanaerobacter</taxon>
    </lineage>
</organism>
<protein>
    <recommendedName>
        <fullName evidence="11">Na+/proline symporter</fullName>
    </recommendedName>
</protein>
<feature type="transmembrane region" description="Helical" evidence="8">
    <location>
        <begin position="6"/>
        <end position="26"/>
    </location>
</feature>
<dbReference type="GO" id="GO:0015204">
    <property type="term" value="F:urea transmembrane transporter activity"/>
    <property type="evidence" value="ECO:0007669"/>
    <property type="project" value="InterPro"/>
</dbReference>